<dbReference type="PANTHER" id="PTHR47359:SF3">
    <property type="entry name" value="NLP_P60 DOMAIN-CONTAINING PROTEIN-RELATED"/>
    <property type="match status" value="1"/>
</dbReference>
<evidence type="ECO:0000256" key="5">
    <source>
        <dbReference type="SAM" id="MobiDB-lite"/>
    </source>
</evidence>
<feature type="non-terminal residue" evidence="7">
    <location>
        <position position="311"/>
    </location>
</feature>
<feature type="region of interest" description="Disordered" evidence="5">
    <location>
        <begin position="276"/>
        <end position="311"/>
    </location>
</feature>
<comment type="similarity">
    <text evidence="1">Belongs to the peptidase C40 family.</text>
</comment>
<dbReference type="InterPro" id="IPR051794">
    <property type="entry name" value="PG_Endopeptidase_C40"/>
</dbReference>
<feature type="domain" description="NlpC/P60" evidence="6">
    <location>
        <begin position="155"/>
        <end position="284"/>
    </location>
</feature>
<dbReference type="InterPro" id="IPR038765">
    <property type="entry name" value="Papain-like_cys_pep_sf"/>
</dbReference>
<feature type="region of interest" description="Disordered" evidence="5">
    <location>
        <begin position="1"/>
        <end position="21"/>
    </location>
</feature>
<feature type="region of interest" description="Disordered" evidence="5">
    <location>
        <begin position="63"/>
        <end position="85"/>
    </location>
</feature>
<organism evidence="7 8">
    <name type="scientific">Pseudonocardia xinjiangensis</name>
    <dbReference type="NCBI Taxonomy" id="75289"/>
    <lineage>
        <taxon>Bacteria</taxon>
        <taxon>Bacillati</taxon>
        <taxon>Actinomycetota</taxon>
        <taxon>Actinomycetes</taxon>
        <taxon>Pseudonocardiales</taxon>
        <taxon>Pseudonocardiaceae</taxon>
        <taxon>Pseudonocardia</taxon>
    </lineage>
</organism>
<evidence type="ECO:0000256" key="1">
    <source>
        <dbReference type="ARBA" id="ARBA00007074"/>
    </source>
</evidence>
<keyword evidence="3" id="KW-0378">Hydrolase</keyword>
<dbReference type="PROSITE" id="PS51935">
    <property type="entry name" value="NLPC_P60"/>
    <property type="match status" value="1"/>
</dbReference>
<dbReference type="PANTHER" id="PTHR47359">
    <property type="entry name" value="PEPTIDOGLYCAN DL-ENDOPEPTIDASE CWLO"/>
    <property type="match status" value="1"/>
</dbReference>
<gene>
    <name evidence="7" type="ORF">HF577_36145</name>
</gene>
<dbReference type="Pfam" id="PF00877">
    <property type="entry name" value="NLPC_P60"/>
    <property type="match status" value="1"/>
</dbReference>
<evidence type="ECO:0000259" key="6">
    <source>
        <dbReference type="PROSITE" id="PS51935"/>
    </source>
</evidence>
<evidence type="ECO:0000256" key="3">
    <source>
        <dbReference type="ARBA" id="ARBA00022801"/>
    </source>
</evidence>
<accession>A0ABX1RRS5</accession>
<sequence length="311" mass="31675">MADRFPGLRRPVWRTGGGEGTIGLRDQGQRKRVVTTRNRRSPVRATPVGILVLLTGTLLAVPSGTAPTPPPGVTPSVATSAPGPAATVPVRPVASGSRIIGGRHGGTGSVALGLPLADLTAPGSVAPPAARPSAAALPAVRTPALPRITTTAKPGTAAAVAIAFALAQRGLPYVWGGDGPQAGEAGFDCSGLTTAAYDYAGISLPRTAHTQYYEGPHVPAGAPLEPGDLVFYGVPRRVHHVGLYLGNGRMINAPTFGKPVRTAFVRYPGDDYLGATRPAAGRDAPGLLHQPDLPVPVPPVPSPEVPPAPTE</sequence>
<dbReference type="InterPro" id="IPR000064">
    <property type="entry name" value="NLP_P60_dom"/>
</dbReference>
<evidence type="ECO:0000256" key="2">
    <source>
        <dbReference type="ARBA" id="ARBA00022670"/>
    </source>
</evidence>
<dbReference type="EMBL" id="JAAXKY010000246">
    <property type="protein sequence ID" value="NMH82506.1"/>
    <property type="molecule type" value="Genomic_DNA"/>
</dbReference>
<evidence type="ECO:0000313" key="8">
    <source>
        <dbReference type="Proteomes" id="UP001296706"/>
    </source>
</evidence>
<evidence type="ECO:0000313" key="7">
    <source>
        <dbReference type="EMBL" id="NMH82506.1"/>
    </source>
</evidence>
<feature type="compositionally biased region" description="Pro residues" evidence="5">
    <location>
        <begin position="293"/>
        <end position="311"/>
    </location>
</feature>
<proteinExistence type="inferred from homology"/>
<protein>
    <submittedName>
        <fullName evidence="7">C40 family peptidase</fullName>
    </submittedName>
</protein>
<reference evidence="7 8" key="1">
    <citation type="submission" date="2020-04" db="EMBL/GenBank/DDBJ databases">
        <authorList>
            <person name="Klaysubun C."/>
            <person name="Duangmal K."/>
            <person name="Lipun K."/>
        </authorList>
    </citation>
    <scope>NUCLEOTIDE SEQUENCE [LARGE SCALE GENOMIC DNA]</scope>
    <source>
        <strain evidence="7 8">JCM 11839</strain>
    </source>
</reference>
<keyword evidence="4" id="KW-0788">Thiol protease</keyword>
<comment type="caution">
    <text evidence="7">The sequence shown here is derived from an EMBL/GenBank/DDBJ whole genome shotgun (WGS) entry which is preliminary data.</text>
</comment>
<dbReference type="Proteomes" id="UP001296706">
    <property type="component" value="Unassembled WGS sequence"/>
</dbReference>
<keyword evidence="2" id="KW-0645">Protease</keyword>
<keyword evidence="8" id="KW-1185">Reference proteome</keyword>
<dbReference type="SUPFAM" id="SSF54001">
    <property type="entry name" value="Cysteine proteinases"/>
    <property type="match status" value="1"/>
</dbReference>
<dbReference type="Gene3D" id="3.90.1720.10">
    <property type="entry name" value="endopeptidase domain like (from Nostoc punctiforme)"/>
    <property type="match status" value="1"/>
</dbReference>
<evidence type="ECO:0000256" key="4">
    <source>
        <dbReference type="ARBA" id="ARBA00022807"/>
    </source>
</evidence>
<name>A0ABX1RRS5_9PSEU</name>